<feature type="domain" description="GST N-terminal" evidence="2">
    <location>
        <begin position="12"/>
        <end position="93"/>
    </location>
</feature>
<keyword evidence="4" id="KW-0808">Transferase</keyword>
<proteinExistence type="predicted"/>
<feature type="region of interest" description="Disordered" evidence="1">
    <location>
        <begin position="1525"/>
        <end position="1556"/>
    </location>
</feature>
<dbReference type="GO" id="GO:0004364">
    <property type="term" value="F:glutathione transferase activity"/>
    <property type="evidence" value="ECO:0007669"/>
    <property type="project" value="TreeGrafter"/>
</dbReference>
<dbReference type="Pfam" id="PF13410">
    <property type="entry name" value="GST_C_2"/>
    <property type="match status" value="1"/>
</dbReference>
<feature type="compositionally biased region" description="Polar residues" evidence="1">
    <location>
        <begin position="896"/>
        <end position="929"/>
    </location>
</feature>
<feature type="region of interest" description="Disordered" evidence="1">
    <location>
        <begin position="955"/>
        <end position="983"/>
    </location>
</feature>
<feature type="compositionally biased region" description="Polar residues" evidence="1">
    <location>
        <begin position="648"/>
        <end position="660"/>
    </location>
</feature>
<dbReference type="GO" id="GO:0006749">
    <property type="term" value="P:glutathione metabolic process"/>
    <property type="evidence" value="ECO:0007669"/>
    <property type="project" value="TreeGrafter"/>
</dbReference>
<dbReference type="SFLD" id="SFLDS00019">
    <property type="entry name" value="Glutathione_Transferase_(cytos"/>
    <property type="match status" value="1"/>
</dbReference>
<dbReference type="PANTHER" id="PTHR43969:SF5">
    <property type="entry name" value="GLUTATHIONE S-TRANSFERASE E14"/>
    <property type="match status" value="1"/>
</dbReference>
<feature type="region of interest" description="Disordered" evidence="1">
    <location>
        <begin position="1103"/>
        <end position="1134"/>
    </location>
</feature>
<evidence type="ECO:0000259" key="3">
    <source>
        <dbReference type="PROSITE" id="PS50405"/>
    </source>
</evidence>
<name>A0A0K8VIZ5_BACLA</name>
<reference evidence="4" key="1">
    <citation type="submission" date="2015-06" db="EMBL/GenBank/DDBJ databases">
        <authorList>
            <person name="Hoefler B.C."/>
            <person name="Straight P.D."/>
        </authorList>
    </citation>
    <scope>NUCLEOTIDE SEQUENCE</scope>
</reference>
<dbReference type="Gene3D" id="3.40.30.10">
    <property type="entry name" value="Glutaredoxin"/>
    <property type="match status" value="1"/>
</dbReference>
<dbReference type="Pfam" id="PF13417">
    <property type="entry name" value="GST_N_3"/>
    <property type="match status" value="1"/>
</dbReference>
<feature type="domain" description="GST C-terminal" evidence="3">
    <location>
        <begin position="101"/>
        <end position="229"/>
    </location>
</feature>
<feature type="region of interest" description="Disordered" evidence="1">
    <location>
        <begin position="385"/>
        <end position="420"/>
    </location>
</feature>
<dbReference type="InterPro" id="IPR036282">
    <property type="entry name" value="Glutathione-S-Trfase_C_sf"/>
</dbReference>
<organism evidence="4">
    <name type="scientific">Bactrocera latifrons</name>
    <name type="common">Malaysian fruit fly</name>
    <name type="synonym">Chaetodacus latifrons</name>
    <dbReference type="NCBI Taxonomy" id="174628"/>
    <lineage>
        <taxon>Eukaryota</taxon>
        <taxon>Metazoa</taxon>
        <taxon>Ecdysozoa</taxon>
        <taxon>Arthropoda</taxon>
        <taxon>Hexapoda</taxon>
        <taxon>Insecta</taxon>
        <taxon>Pterygota</taxon>
        <taxon>Neoptera</taxon>
        <taxon>Endopterygota</taxon>
        <taxon>Diptera</taxon>
        <taxon>Brachycera</taxon>
        <taxon>Muscomorpha</taxon>
        <taxon>Tephritoidea</taxon>
        <taxon>Tephritidae</taxon>
        <taxon>Bactrocera</taxon>
        <taxon>Bactrocera</taxon>
    </lineage>
</organism>
<dbReference type="SUPFAM" id="SSF47616">
    <property type="entry name" value="GST C-terminal domain-like"/>
    <property type="match status" value="1"/>
</dbReference>
<dbReference type="SFLD" id="SFLDG00358">
    <property type="entry name" value="Main_(cytGST)"/>
    <property type="match status" value="1"/>
</dbReference>
<dbReference type="InterPro" id="IPR004045">
    <property type="entry name" value="Glutathione_S-Trfase_N"/>
</dbReference>
<feature type="region of interest" description="Disordered" evidence="1">
    <location>
        <begin position="648"/>
        <end position="680"/>
    </location>
</feature>
<feature type="region of interest" description="Disordered" evidence="1">
    <location>
        <begin position="867"/>
        <end position="929"/>
    </location>
</feature>
<feature type="compositionally biased region" description="Basic residues" evidence="1">
    <location>
        <begin position="958"/>
        <end position="968"/>
    </location>
</feature>
<dbReference type="InterPro" id="IPR036249">
    <property type="entry name" value="Thioredoxin-like_sf"/>
</dbReference>
<accession>A0A0K8VIZ5</accession>
<protein>
    <submittedName>
        <fullName evidence="4">Glutathione S-transferase 1-1</fullName>
    </submittedName>
</protein>
<evidence type="ECO:0000256" key="1">
    <source>
        <dbReference type="SAM" id="MobiDB-lite"/>
    </source>
</evidence>
<dbReference type="Gene3D" id="1.20.1050.10">
    <property type="match status" value="1"/>
</dbReference>
<dbReference type="EMBL" id="GDHF01013486">
    <property type="protein sequence ID" value="JAI38828.1"/>
    <property type="molecule type" value="Transcribed_RNA"/>
</dbReference>
<dbReference type="PANTHER" id="PTHR43969">
    <property type="entry name" value="GLUTATHIONE S TRANSFERASE D10, ISOFORM A-RELATED"/>
    <property type="match status" value="1"/>
</dbReference>
<sequence length="1556" mass="171312">MKMFANNSNYNVRPILYYDDINPHSRAVLMILNMLDVDIELRAVEMIKGEHLKPAYAKINPALTVPTMVHKDLIITGNAIFSYVCENNDNEKANQLIALKCYKRHCCVLSRLFFESQVLHRIHGHLMTDLVRKTIYQTDVDYHQKKVEHAYDVMEAYLSDSQFMAGSVLTAADISFVACLGALDMMFPLDGDRKRWEKLNDWYRRMRSLSIQKINEFGIEKQRQIVEYFAKFQFKSDIKRFTTGLRESQIPGFPSRPDRCSVSIQTVSGPEPALDILSTKNNNGKITYLEDQPAMKVTDESNVKMQPNTLIEGVAPKIVNEINKIAKTKINQILNEELEKELARFSEPNFLPPPIPEEPTPSKTSVTISNDMEKSVAFSEIPTDEKPILTDRSLGGAHKERPPVPPKRKRYLPSKVENSRDLTNMAKNVQKVDAAEASEDIMKVFENNDLWPVSDKEQRSQVTSAPMSLIKAHNLSRLNGGVESTILLEKVEENEIGLQPPAAIPLISSINSTETNKVSPKTSETIKVAKIISSSNTNIRNLSEASPLIAVCNSREPYKVSQKASTATKSNSLAKNHDTTKLKPAETLLPEGLPINGQQAALSYTRGVVAPNLLLPAPPPSPENYSQDEEFPPPPSELLIPKLNPRAKTTPTTRLVSSKPTVEPHERLGKKRSVKPKTDVAAESTVKLLRKKSGDLKSLPGRKSLAPESKVCKLAQKLNSGGLFASGTRSPCSNRSQGSIFRSRCKKVPNMSNVSKAIQNLTAHTKVSQNAKHLDKKIQKLKSDSVGTMVESSDSSTNVIQKLIGHSSKFSATKQLKVPNIGNQQRVEGGCQGTLPPAVEGQNEFQQPTVIVVKSKTMMKMLGEHRYEERCQQKPPKSPKPRPKISSNLVNKEMKPTSQNFVARSKQKTYPTPTRFQTKNFKTLGSPQPTKFFDTSPSKPGQSFNTQQHKLVVEKKPTTKNKKKRATKPHSDNIGNKTPPPLNEVLPTPTSLLGTNVTLQYAPEHATPTSAVGTVSSTLKTLTETIHISPKLTSPPTSNSDDTIVAEDDTIKVGLVAKALQTLNVVNSNFRSPSYNVSKELTSASPPLPPPLSYNTIKELTSAAPLLPPPPSYNISKEVTSATPPHPPPPPPNHRHIVSTLPPSLPVKDVLPRAGTVAKALQSLSAVTSEANPLCGSVKPFRKADLKMKFMESAKTSEVTDKALTKNITSNADEKIDARPLAEILTATVKQVNKESFDDTKSTTLSDGIKEMLLKMRTLREKDGTPVVIVNSMTESTKPFQSTLITPSTSIITGLKNSTDKIILESESKNPLLIAQHSLNMENLPESVVPPIVCEPVQVLVPTKKVSIAEPNDMAKPYPSWAARTEANILSASDVKSSKEEKNKLEASKSKSYVINRAMINDGLVDMEPTPLPGQPNIIITGYTPMESKNVAPLFVGTSRPLGNMIAPAVRRPTNGPRTHGPSANVVISTFGYTPMSDLDTIPEHLKHMLNKPIFIEQQTAPPTPVLSTAAAPVTMVGEERTLVPRRKGDRPYPTAHRSGSQRRTDQSINIRGRVM</sequence>
<feature type="compositionally biased region" description="Polar residues" evidence="1">
    <location>
        <begin position="1113"/>
        <end position="1123"/>
    </location>
</feature>
<gene>
    <name evidence="4" type="primary">GST1_10</name>
    <name evidence="4" type="ORF">c1_g2_i2</name>
</gene>
<evidence type="ECO:0000313" key="4">
    <source>
        <dbReference type="EMBL" id="JAI38828.1"/>
    </source>
</evidence>
<dbReference type="SUPFAM" id="SSF52833">
    <property type="entry name" value="Thioredoxin-like"/>
    <property type="match status" value="1"/>
</dbReference>
<dbReference type="OrthoDB" id="422574at2759"/>
<dbReference type="PROSITE" id="PS50404">
    <property type="entry name" value="GST_NTER"/>
    <property type="match status" value="1"/>
</dbReference>
<evidence type="ECO:0000259" key="2">
    <source>
        <dbReference type="PROSITE" id="PS50404"/>
    </source>
</evidence>
<dbReference type="PROSITE" id="PS50405">
    <property type="entry name" value="GST_CTER"/>
    <property type="match status" value="1"/>
</dbReference>
<dbReference type="InterPro" id="IPR040079">
    <property type="entry name" value="Glutathione_S-Trfase"/>
</dbReference>
<dbReference type="InterPro" id="IPR010987">
    <property type="entry name" value="Glutathione-S-Trfase_C-like"/>
</dbReference>